<dbReference type="InterPro" id="IPR002323">
    <property type="entry name" value="Cyt_CIE"/>
</dbReference>
<keyword evidence="9" id="KW-1185">Reference proteome</keyword>
<proteinExistence type="predicted"/>
<reference evidence="9" key="1">
    <citation type="journal article" date="2019" name="Int. J. Syst. Evol. Microbiol.">
        <title>The Global Catalogue of Microorganisms (GCM) 10K type strain sequencing project: providing services to taxonomists for standard genome sequencing and annotation.</title>
        <authorList>
            <consortium name="The Broad Institute Genomics Platform"/>
            <consortium name="The Broad Institute Genome Sequencing Center for Infectious Disease"/>
            <person name="Wu L."/>
            <person name="Ma J."/>
        </authorList>
    </citation>
    <scope>NUCLEOTIDE SEQUENCE [LARGE SCALE GENOMIC DNA]</scope>
    <source>
        <strain evidence="9">KCTC 32239</strain>
    </source>
</reference>
<evidence type="ECO:0000256" key="4">
    <source>
        <dbReference type="ARBA" id="ARBA00022982"/>
    </source>
</evidence>
<accession>A0ABQ3B6N7</accession>
<dbReference type="InterPro" id="IPR036909">
    <property type="entry name" value="Cyt_c-like_dom_sf"/>
</dbReference>
<dbReference type="PROSITE" id="PS51007">
    <property type="entry name" value="CYTC"/>
    <property type="match status" value="1"/>
</dbReference>
<evidence type="ECO:0000256" key="2">
    <source>
        <dbReference type="ARBA" id="ARBA00022617"/>
    </source>
</evidence>
<dbReference type="Pfam" id="PF13442">
    <property type="entry name" value="Cytochrome_CBB3"/>
    <property type="match status" value="1"/>
</dbReference>
<dbReference type="InterPro" id="IPR009056">
    <property type="entry name" value="Cyt_c-like_dom"/>
</dbReference>
<comment type="caution">
    <text evidence="8">The sequence shown here is derived from an EMBL/GenBank/DDBJ whole genome shotgun (WGS) entry which is preliminary data.</text>
</comment>
<organism evidence="8 9">
    <name type="scientific">Cellvibrio zantedeschiae</name>
    <dbReference type="NCBI Taxonomy" id="1237077"/>
    <lineage>
        <taxon>Bacteria</taxon>
        <taxon>Pseudomonadati</taxon>
        <taxon>Pseudomonadota</taxon>
        <taxon>Gammaproteobacteria</taxon>
        <taxon>Cellvibrionales</taxon>
        <taxon>Cellvibrionaceae</taxon>
        <taxon>Cellvibrio</taxon>
    </lineage>
</organism>
<evidence type="ECO:0000256" key="6">
    <source>
        <dbReference type="PROSITE-ProRule" id="PRU00433"/>
    </source>
</evidence>
<protein>
    <submittedName>
        <fullName evidence="8">Cytochrome C5</fullName>
    </submittedName>
</protein>
<dbReference type="SUPFAM" id="SSF46626">
    <property type="entry name" value="Cytochrome c"/>
    <property type="match status" value="1"/>
</dbReference>
<dbReference type="Proteomes" id="UP000619761">
    <property type="component" value="Unassembled WGS sequence"/>
</dbReference>
<name>A0ABQ3B6N7_9GAMM</name>
<dbReference type="PANTHER" id="PTHR40942">
    <property type="match status" value="1"/>
</dbReference>
<gene>
    <name evidence="8" type="primary">cycB</name>
    <name evidence="8" type="ORF">GCM10011613_28590</name>
</gene>
<dbReference type="PANTHER" id="PTHR40942:SF4">
    <property type="entry name" value="CYTOCHROME C5"/>
    <property type="match status" value="1"/>
</dbReference>
<evidence type="ECO:0000256" key="1">
    <source>
        <dbReference type="ARBA" id="ARBA00022448"/>
    </source>
</evidence>
<sequence length="130" mass="12865">MVAGLVAVSGVAYSESKAVDTVKERIAPVGKVCMSGEPCAAAPAAPASAGPKSGKDLYGSVCATCHGTGVLGAPKFGNAGDWGPRAAKGLDTLYTHAIGGFNSMPPKGTCAACSDDEIKGAVKYMVDGSK</sequence>
<keyword evidence="1" id="KW-0813">Transport</keyword>
<evidence type="ECO:0000256" key="5">
    <source>
        <dbReference type="ARBA" id="ARBA00023004"/>
    </source>
</evidence>
<evidence type="ECO:0000256" key="3">
    <source>
        <dbReference type="ARBA" id="ARBA00022723"/>
    </source>
</evidence>
<keyword evidence="2 6" id="KW-0349">Heme</keyword>
<feature type="domain" description="Cytochrome c" evidence="7">
    <location>
        <begin position="49"/>
        <end position="129"/>
    </location>
</feature>
<dbReference type="Gene3D" id="1.10.760.10">
    <property type="entry name" value="Cytochrome c-like domain"/>
    <property type="match status" value="1"/>
</dbReference>
<dbReference type="EMBL" id="BMYZ01000003">
    <property type="protein sequence ID" value="GGY82148.1"/>
    <property type="molecule type" value="Genomic_DNA"/>
</dbReference>
<evidence type="ECO:0000313" key="8">
    <source>
        <dbReference type="EMBL" id="GGY82148.1"/>
    </source>
</evidence>
<dbReference type="PRINTS" id="PR00607">
    <property type="entry name" value="CYTCHROMECIE"/>
</dbReference>
<keyword evidence="4" id="KW-0249">Electron transport</keyword>
<evidence type="ECO:0000313" key="9">
    <source>
        <dbReference type="Proteomes" id="UP000619761"/>
    </source>
</evidence>
<evidence type="ECO:0000259" key="7">
    <source>
        <dbReference type="PROSITE" id="PS51007"/>
    </source>
</evidence>
<keyword evidence="5 6" id="KW-0408">Iron</keyword>
<keyword evidence="3 6" id="KW-0479">Metal-binding</keyword>